<dbReference type="InterPro" id="IPR032675">
    <property type="entry name" value="LRR_dom_sf"/>
</dbReference>
<dbReference type="SMART" id="SM00369">
    <property type="entry name" value="LRR_TYP"/>
    <property type="match status" value="4"/>
</dbReference>
<gene>
    <name evidence="4" type="ORF">S03H2_15880</name>
</gene>
<sequence>MSSEVSVARVSSDIGKWSGTTIECIGVLQGTVLTKDSLKDVPSSTTVLRLRNNGFTSLPVGIFDNLPNLEVLDLTFNPFRTLEAGVFDNLPHLQELDLTQCELSSLPDGIFDKLTSLKILALTANHLNLGSFEPSLPDGVFDKLASLRVL</sequence>
<dbReference type="PANTHER" id="PTHR24373:SF275">
    <property type="entry name" value="TIR DOMAIN-CONTAINING PROTEIN"/>
    <property type="match status" value="1"/>
</dbReference>
<keyword evidence="1" id="KW-0433">Leucine-rich repeat</keyword>
<evidence type="ECO:0000256" key="2">
    <source>
        <dbReference type="ARBA" id="ARBA00022729"/>
    </source>
</evidence>
<dbReference type="AlphaFoldDB" id="X1G4R4"/>
<dbReference type="InterPro" id="IPR050328">
    <property type="entry name" value="Dev_Immune_Receptor"/>
</dbReference>
<dbReference type="Gene3D" id="3.80.10.10">
    <property type="entry name" value="Ribonuclease Inhibitor"/>
    <property type="match status" value="1"/>
</dbReference>
<dbReference type="InterPro" id="IPR003591">
    <property type="entry name" value="Leu-rich_rpt_typical-subtyp"/>
</dbReference>
<dbReference type="PANTHER" id="PTHR24373">
    <property type="entry name" value="SLIT RELATED LEUCINE-RICH REPEAT NEURONAL PROTEIN"/>
    <property type="match status" value="1"/>
</dbReference>
<accession>X1G4R4</accession>
<evidence type="ECO:0000256" key="3">
    <source>
        <dbReference type="ARBA" id="ARBA00022737"/>
    </source>
</evidence>
<proteinExistence type="predicted"/>
<keyword evidence="2" id="KW-0732">Signal</keyword>
<protein>
    <submittedName>
        <fullName evidence="4">Uncharacterized protein</fullName>
    </submittedName>
</protein>
<evidence type="ECO:0000313" key="4">
    <source>
        <dbReference type="EMBL" id="GAH36544.1"/>
    </source>
</evidence>
<feature type="non-terminal residue" evidence="4">
    <location>
        <position position="150"/>
    </location>
</feature>
<name>X1G4R4_9ZZZZ</name>
<dbReference type="InterPro" id="IPR001611">
    <property type="entry name" value="Leu-rich_rpt"/>
</dbReference>
<keyword evidence="3" id="KW-0677">Repeat</keyword>
<comment type="caution">
    <text evidence="4">The sequence shown here is derived from an EMBL/GenBank/DDBJ whole genome shotgun (WGS) entry which is preliminary data.</text>
</comment>
<dbReference type="EMBL" id="BARU01008081">
    <property type="protein sequence ID" value="GAH36544.1"/>
    <property type="molecule type" value="Genomic_DNA"/>
</dbReference>
<reference evidence="4" key="1">
    <citation type="journal article" date="2014" name="Front. Microbiol.">
        <title>High frequency of phylogenetically diverse reductive dehalogenase-homologous genes in deep subseafloor sedimentary metagenomes.</title>
        <authorList>
            <person name="Kawai M."/>
            <person name="Futagami T."/>
            <person name="Toyoda A."/>
            <person name="Takaki Y."/>
            <person name="Nishi S."/>
            <person name="Hori S."/>
            <person name="Arai W."/>
            <person name="Tsubouchi T."/>
            <person name="Morono Y."/>
            <person name="Uchiyama I."/>
            <person name="Ito T."/>
            <person name="Fujiyama A."/>
            <person name="Inagaki F."/>
            <person name="Takami H."/>
        </authorList>
    </citation>
    <scope>NUCLEOTIDE SEQUENCE</scope>
    <source>
        <strain evidence="4">Expedition CK06-06</strain>
    </source>
</reference>
<organism evidence="4">
    <name type="scientific">marine sediment metagenome</name>
    <dbReference type="NCBI Taxonomy" id="412755"/>
    <lineage>
        <taxon>unclassified sequences</taxon>
        <taxon>metagenomes</taxon>
        <taxon>ecological metagenomes</taxon>
    </lineage>
</organism>
<evidence type="ECO:0000256" key="1">
    <source>
        <dbReference type="ARBA" id="ARBA00022614"/>
    </source>
</evidence>
<dbReference type="Pfam" id="PF13855">
    <property type="entry name" value="LRR_8"/>
    <property type="match status" value="1"/>
</dbReference>
<dbReference type="SUPFAM" id="SSF52058">
    <property type="entry name" value="L domain-like"/>
    <property type="match status" value="1"/>
</dbReference>